<dbReference type="EMBL" id="CAFBNC010000044">
    <property type="protein sequence ID" value="CAB4937031.1"/>
    <property type="molecule type" value="Genomic_DNA"/>
</dbReference>
<dbReference type="InterPro" id="IPR029063">
    <property type="entry name" value="SAM-dependent_MTases_sf"/>
</dbReference>
<dbReference type="AlphaFoldDB" id="A0A6J7J2E5"/>
<organism evidence="2">
    <name type="scientific">freshwater metagenome</name>
    <dbReference type="NCBI Taxonomy" id="449393"/>
    <lineage>
        <taxon>unclassified sequences</taxon>
        <taxon>metagenomes</taxon>
        <taxon>ecological metagenomes</taxon>
    </lineage>
</organism>
<dbReference type="SUPFAM" id="SSF53335">
    <property type="entry name" value="S-adenosyl-L-methionine-dependent methyltransferases"/>
    <property type="match status" value="1"/>
</dbReference>
<dbReference type="Pfam" id="PF13578">
    <property type="entry name" value="Methyltransf_24"/>
    <property type="match status" value="1"/>
</dbReference>
<sequence length="224" mass="24505">MNPTRRLRQGLQLRTRRIRLGELAPYLELSEQIPGWTRGAEAEALALAARSMLDDALIVEIGAFLGSASVLLAGARKLAGSGMVHCVDPFDASGDDFSARVYSEVAAGFTASLRQQFMQSILTADLTSFVTVHEGTAETIGAAWDQPIDLLFLDGDQSIEGVRSAFDLWEPWLKTGGTLVLHNSAPRDYEPNHDGHFRIAVERVIEPAYRNIRTIGTSTFAEKC</sequence>
<evidence type="ECO:0000313" key="1">
    <source>
        <dbReference type="EMBL" id="CAB4323329.1"/>
    </source>
</evidence>
<gene>
    <name evidence="1" type="ORF">UFOPK1392_01082</name>
    <name evidence="2" type="ORF">UFOPK3733_01034</name>
</gene>
<protein>
    <submittedName>
        <fullName evidence="2">Unannotated protein</fullName>
    </submittedName>
</protein>
<dbReference type="EMBL" id="CAEMXZ010000038">
    <property type="protein sequence ID" value="CAB4323329.1"/>
    <property type="molecule type" value="Genomic_DNA"/>
</dbReference>
<evidence type="ECO:0000313" key="2">
    <source>
        <dbReference type="EMBL" id="CAB4937031.1"/>
    </source>
</evidence>
<proteinExistence type="predicted"/>
<reference evidence="2" key="1">
    <citation type="submission" date="2020-05" db="EMBL/GenBank/DDBJ databases">
        <authorList>
            <person name="Chiriac C."/>
            <person name="Salcher M."/>
            <person name="Ghai R."/>
            <person name="Kavagutti S V."/>
        </authorList>
    </citation>
    <scope>NUCLEOTIDE SEQUENCE</scope>
</reference>
<accession>A0A6J7J2E5</accession>
<name>A0A6J7J2E5_9ZZZZ</name>
<dbReference type="Gene3D" id="3.40.50.150">
    <property type="entry name" value="Vaccinia Virus protein VP39"/>
    <property type="match status" value="1"/>
</dbReference>